<evidence type="ECO:0000256" key="1">
    <source>
        <dbReference type="SAM" id="MobiDB-lite"/>
    </source>
</evidence>
<dbReference type="Proteomes" id="UP001152533">
    <property type="component" value="Unassembled WGS sequence"/>
</dbReference>
<evidence type="ECO:0000313" key="3">
    <source>
        <dbReference type="Proteomes" id="UP001152533"/>
    </source>
</evidence>
<sequence>MADNGEPGGGCLSALSCFKKRGKKRLEVSRSPKRAPVGVSPAPDVAGSPASKAVTNQVPASTSPRAETTVSTPVESRYPRPQASKTSQMASFAPYVSARSLNLWQEAYAKVDHKTRKWIDSIAPMKKVDDVKDAVHELVELVRCSEEEHSQEALKLKVGDREILWRDYANRVVSLITAIGDIAVAFAPAPSSTVWSAIKVLLAANVSQCEDLVAIMGCTDVVLCLVRRGSVYEEVYINKPTTATAQKDLQQKLIKVNVSCLEFLAFVNEKMQQGNLGRFLDALLDPGHGEQRLSEIKALELELDFAARFCEAKESDEHRKLLRSLEGPLKRVDSNVTKVLEELQSDERRKAMEYISVVPVGSYHNEKRESRTRDTCEWLVAHPKFLEWEGLPYSSVFWLQGRRKC</sequence>
<keyword evidence="3" id="KW-1185">Reference proteome</keyword>
<reference evidence="2" key="1">
    <citation type="submission" date="2022-08" db="EMBL/GenBank/DDBJ databases">
        <authorList>
            <person name="Giroux E."/>
            <person name="Giroux E."/>
        </authorList>
    </citation>
    <scope>NUCLEOTIDE SEQUENCE</scope>
    <source>
        <strain evidence="2">H1091258</strain>
    </source>
</reference>
<proteinExistence type="predicted"/>
<dbReference type="AlphaFoldDB" id="A0A9W4S720"/>
<comment type="caution">
    <text evidence="2">The sequence shown here is derived from an EMBL/GenBank/DDBJ whole genome shotgun (WGS) entry which is preliminary data.</text>
</comment>
<evidence type="ECO:0000313" key="2">
    <source>
        <dbReference type="EMBL" id="CAI0654474.1"/>
    </source>
</evidence>
<protein>
    <recommendedName>
        <fullName evidence="4">NWD NACHT-NTPase N-terminal domain-containing protein</fullName>
    </recommendedName>
</protein>
<dbReference type="EMBL" id="CAMGZC010002158">
    <property type="protein sequence ID" value="CAI0654474.1"/>
    <property type="molecule type" value="Genomic_DNA"/>
</dbReference>
<name>A0A9W4S720_9PEZI</name>
<organism evidence="2 3">
    <name type="scientific">Colletotrichum noveboracense</name>
    <dbReference type="NCBI Taxonomy" id="2664923"/>
    <lineage>
        <taxon>Eukaryota</taxon>
        <taxon>Fungi</taxon>
        <taxon>Dikarya</taxon>
        <taxon>Ascomycota</taxon>
        <taxon>Pezizomycotina</taxon>
        <taxon>Sordariomycetes</taxon>
        <taxon>Hypocreomycetidae</taxon>
        <taxon>Glomerellales</taxon>
        <taxon>Glomerellaceae</taxon>
        <taxon>Colletotrichum</taxon>
        <taxon>Colletotrichum gloeosporioides species complex</taxon>
    </lineage>
</organism>
<feature type="region of interest" description="Disordered" evidence="1">
    <location>
        <begin position="23"/>
        <end position="85"/>
    </location>
</feature>
<feature type="compositionally biased region" description="Polar residues" evidence="1">
    <location>
        <begin position="53"/>
        <end position="74"/>
    </location>
</feature>
<accession>A0A9W4S720</accession>
<gene>
    <name evidence="2" type="ORF">CGXH109_LOCUS138441</name>
</gene>
<evidence type="ECO:0008006" key="4">
    <source>
        <dbReference type="Google" id="ProtNLM"/>
    </source>
</evidence>